<dbReference type="PIRSF" id="PIRSF016498">
    <property type="entry name" value="UCP016498"/>
    <property type="match status" value="1"/>
</dbReference>
<proteinExistence type="predicted"/>
<dbReference type="EMBL" id="LN890280">
    <property type="protein sequence ID" value="CUR51567.1"/>
    <property type="molecule type" value="Genomic_DNA"/>
</dbReference>
<sequence>MFSHFTLEQANKLLPSVIQKFNAVVDAKNEVVRIQSDFETNPKYMASFKDYIIKKQELNSAITSFYKSIEDLEATGVSVKSIDQGLLDFPSLMFNEEIWLCWKQGETVIKFWHGKDEGFNGRKPIESVDLEKLR</sequence>
<organism evidence="1 2">
    <name type="scientific">Nitrosotalea devaniterrae</name>
    <dbReference type="NCBI Taxonomy" id="1078905"/>
    <lineage>
        <taxon>Archaea</taxon>
        <taxon>Nitrososphaerota</taxon>
        <taxon>Nitrososphaeria</taxon>
        <taxon>Nitrosotaleales</taxon>
        <taxon>Nitrosotaleaceae</taxon>
        <taxon>Nitrosotalea</taxon>
    </lineage>
</organism>
<name>A0A128A2M4_9ARCH</name>
<reference evidence="2" key="1">
    <citation type="submission" date="2015-10" db="EMBL/GenBank/DDBJ databases">
        <authorList>
            <person name="Lehtovirta-Morley L.E."/>
            <person name="Vieille C."/>
        </authorList>
    </citation>
    <scope>NUCLEOTIDE SEQUENCE [LARGE SCALE GENOMIC DNA]</scope>
</reference>
<dbReference type="InterPro" id="IPR018699">
    <property type="entry name" value="DUF2203"/>
</dbReference>
<evidence type="ECO:0008006" key="3">
    <source>
        <dbReference type="Google" id="ProtNLM"/>
    </source>
</evidence>
<protein>
    <recommendedName>
        <fullName evidence="3">DUF2203 domain-containing protein</fullName>
    </recommendedName>
</protein>
<gene>
    <name evidence="1" type="ORF">NDEV_0802</name>
</gene>
<dbReference type="KEGG" id="ndv:NDEV_0802"/>
<evidence type="ECO:0000313" key="1">
    <source>
        <dbReference type="EMBL" id="CUR51567.1"/>
    </source>
</evidence>
<accession>A0A128A2M4</accession>
<dbReference type="Proteomes" id="UP000196239">
    <property type="component" value="Chromosome 1"/>
</dbReference>
<evidence type="ECO:0000313" key="2">
    <source>
        <dbReference type="Proteomes" id="UP000196239"/>
    </source>
</evidence>
<dbReference type="AlphaFoldDB" id="A0A128A2M4"/>
<keyword evidence="2" id="KW-1185">Reference proteome</keyword>
<dbReference type="Pfam" id="PF09969">
    <property type="entry name" value="DUF2203"/>
    <property type="match status" value="1"/>
</dbReference>